<dbReference type="PANTHER" id="PTHR45667">
    <property type="entry name" value="S-ADENOSYLMETHIONINE MITOCHONDRIAL CARRIER PROTEIN"/>
    <property type="match status" value="1"/>
</dbReference>
<evidence type="ECO:0000256" key="5">
    <source>
        <dbReference type="ARBA" id="ARBA00022737"/>
    </source>
</evidence>
<sequence length="243" mass="27685">MVACFMLTPAEVIKQNAQVVQSKEHLNKDKGHANKMKDNRNKDRVGRNATIQAISQFREKPWRLWSGYTALVGRNLPFTGLTYPIFESTRERLIECRRQRRAQAMHTNVSDAENTNPLVERAVFTGISAGMSGTIVSTITTPIDVVKTRMMLAASDGQQRDDDNRNEKEKKQKHRGSWAVGKEIYHKEGTRGLFRGGAVRAGWTAISLSLYLTMYEGMRFYLEDRRNGKDTKNHEHERGETGI</sequence>
<comment type="subcellular location">
    <subcellularLocation>
        <location evidence="1">Membrane</location>
        <topology evidence="1">Multi-pass membrane protein</topology>
    </subcellularLocation>
</comment>
<dbReference type="Pfam" id="PF00153">
    <property type="entry name" value="Mito_carr"/>
    <property type="match status" value="1"/>
</dbReference>
<feature type="region of interest" description="Disordered" evidence="11">
    <location>
        <begin position="154"/>
        <end position="177"/>
    </location>
</feature>
<evidence type="ECO:0000313" key="12">
    <source>
        <dbReference type="EMBL" id="TQB68670.1"/>
    </source>
</evidence>
<organism evidence="12 13">
    <name type="scientific">Monascus purpureus</name>
    <name type="common">Red mold</name>
    <name type="synonym">Monascus anka</name>
    <dbReference type="NCBI Taxonomy" id="5098"/>
    <lineage>
        <taxon>Eukaryota</taxon>
        <taxon>Fungi</taxon>
        <taxon>Dikarya</taxon>
        <taxon>Ascomycota</taxon>
        <taxon>Pezizomycotina</taxon>
        <taxon>Eurotiomycetes</taxon>
        <taxon>Eurotiomycetidae</taxon>
        <taxon>Eurotiales</taxon>
        <taxon>Aspergillaceae</taxon>
        <taxon>Monascus</taxon>
    </lineage>
</organism>
<evidence type="ECO:0008006" key="14">
    <source>
        <dbReference type="Google" id="ProtNLM"/>
    </source>
</evidence>
<evidence type="ECO:0000256" key="8">
    <source>
        <dbReference type="ARBA" id="ARBA00023136"/>
    </source>
</evidence>
<dbReference type="EMBL" id="VIFY01000198">
    <property type="protein sequence ID" value="TQB68670.1"/>
    <property type="molecule type" value="Genomic_DNA"/>
</dbReference>
<comment type="caution">
    <text evidence="12">The sequence shown here is derived from an EMBL/GenBank/DDBJ whole genome shotgun (WGS) entry which is preliminary data.</text>
</comment>
<feature type="repeat" description="Solcar" evidence="9">
    <location>
        <begin position="120"/>
        <end position="221"/>
    </location>
</feature>
<dbReference type="SUPFAM" id="SSF103506">
    <property type="entry name" value="Mitochondrial carrier"/>
    <property type="match status" value="1"/>
</dbReference>
<evidence type="ECO:0000256" key="11">
    <source>
        <dbReference type="SAM" id="MobiDB-lite"/>
    </source>
</evidence>
<keyword evidence="6" id="KW-0496">Mitochondrion</keyword>
<keyword evidence="6" id="KW-0999">Mitochondrion inner membrane</keyword>
<dbReference type="InterPro" id="IPR018108">
    <property type="entry name" value="MCP_transmembrane"/>
</dbReference>
<feature type="compositionally biased region" description="Basic and acidic residues" evidence="11">
    <location>
        <begin position="158"/>
        <end position="170"/>
    </location>
</feature>
<dbReference type="PROSITE" id="PS50920">
    <property type="entry name" value="SOLCAR"/>
    <property type="match status" value="1"/>
</dbReference>
<dbReference type="GO" id="GO:0016020">
    <property type="term" value="C:membrane"/>
    <property type="evidence" value="ECO:0007669"/>
    <property type="project" value="UniProtKB-SubCell"/>
</dbReference>
<evidence type="ECO:0000256" key="1">
    <source>
        <dbReference type="ARBA" id="ARBA00004141"/>
    </source>
</evidence>
<evidence type="ECO:0000256" key="6">
    <source>
        <dbReference type="ARBA" id="ARBA00022792"/>
    </source>
</evidence>
<keyword evidence="8 9" id="KW-0472">Membrane</keyword>
<evidence type="ECO:0000256" key="10">
    <source>
        <dbReference type="RuleBase" id="RU000488"/>
    </source>
</evidence>
<name>A0A507QNV3_MONPU</name>
<accession>A0A507QNV3</accession>
<dbReference type="AlphaFoldDB" id="A0A507QNV3"/>
<gene>
    <name evidence="12" type="ORF">MPDQ_002933</name>
</gene>
<evidence type="ECO:0000256" key="2">
    <source>
        <dbReference type="ARBA" id="ARBA00006375"/>
    </source>
</evidence>
<reference evidence="12 13" key="1">
    <citation type="submission" date="2019-06" db="EMBL/GenBank/DDBJ databases">
        <title>Wine fermentation using esterase from Monascus purpureus.</title>
        <authorList>
            <person name="Geng C."/>
            <person name="Zhang Y."/>
        </authorList>
    </citation>
    <scope>NUCLEOTIDE SEQUENCE [LARGE SCALE GENOMIC DNA]</scope>
    <source>
        <strain evidence="12">HQ1</strain>
    </source>
</reference>
<dbReference type="Gene3D" id="1.50.40.10">
    <property type="entry name" value="Mitochondrial carrier domain"/>
    <property type="match status" value="1"/>
</dbReference>
<evidence type="ECO:0000256" key="3">
    <source>
        <dbReference type="ARBA" id="ARBA00022448"/>
    </source>
</evidence>
<dbReference type="STRING" id="5098.A0A507QNV3"/>
<keyword evidence="5" id="KW-0677">Repeat</keyword>
<keyword evidence="4 9" id="KW-0812">Transmembrane</keyword>
<comment type="similarity">
    <text evidence="2 10">Belongs to the mitochondrial carrier (TC 2.A.29) family.</text>
</comment>
<keyword evidence="3 10" id="KW-0813">Transport</keyword>
<protein>
    <recommendedName>
        <fullName evidence="14">Mitochondrial carrier protein</fullName>
    </recommendedName>
</protein>
<evidence type="ECO:0000313" key="13">
    <source>
        <dbReference type="Proteomes" id="UP000319663"/>
    </source>
</evidence>
<dbReference type="Proteomes" id="UP000319663">
    <property type="component" value="Unassembled WGS sequence"/>
</dbReference>
<evidence type="ECO:0000256" key="4">
    <source>
        <dbReference type="ARBA" id="ARBA00022692"/>
    </source>
</evidence>
<proteinExistence type="inferred from homology"/>
<evidence type="ECO:0000256" key="7">
    <source>
        <dbReference type="ARBA" id="ARBA00022989"/>
    </source>
</evidence>
<keyword evidence="7" id="KW-1133">Transmembrane helix</keyword>
<keyword evidence="13" id="KW-1185">Reference proteome</keyword>
<dbReference type="InterPro" id="IPR023395">
    <property type="entry name" value="MCP_dom_sf"/>
</dbReference>
<evidence type="ECO:0000256" key="9">
    <source>
        <dbReference type="PROSITE-ProRule" id="PRU00282"/>
    </source>
</evidence>